<dbReference type="FunFam" id="3.40.50.300:FF:000054">
    <property type="entry name" value="ABC multidrug transporter atrF"/>
    <property type="match status" value="1"/>
</dbReference>
<feature type="region of interest" description="Disordered" evidence="9">
    <location>
        <begin position="713"/>
        <end position="741"/>
    </location>
</feature>
<dbReference type="InterPro" id="IPR003439">
    <property type="entry name" value="ABC_transporter-like_ATP-bd"/>
</dbReference>
<name>A0A8H3G8E0_9LECA</name>
<dbReference type="Pfam" id="PF06422">
    <property type="entry name" value="PDR_CDR"/>
    <property type="match status" value="1"/>
</dbReference>
<feature type="transmembrane region" description="Helical" evidence="10">
    <location>
        <begin position="525"/>
        <end position="545"/>
    </location>
</feature>
<sequence length="1389" mass="155680">MGQSQADLLNEIPISTLPNQSDDGVQQFGMERIATSLVFQNLGVYGFDTSTNFQRSFSNYPLVILARLCRKAMGRSPNDKRYILRYFEGILTNGEMLLVLGRPGSGCTTLLKTLAGDTYGLHVDPASLLNYQGNSLADVQTHSRGDYVYLPELDVHFHHLTVAQTLQFASRARSSVESKSTEGIIGSLYLAHALNTKIGNHSIKGISGGERKRVSIAEVLVGTSRLQCWDNSTRGLDSANALRFVQTLRSSARENGTLAVATLYQASEDIYNCLDQVILLYEGREIFYGSINNAKAYFTDLGFLCPKRSTTADFLCSLTDPEQRLIDQSRKDEVPRTADEFARRWEASTEREKLVTAIRTYEQEYPCDRAKLKPQSRQGFGPFLLRSSSPYKLDVFQEIRLCTVRAFQRLFQDLTPPISGIIGNVIISVILGSMFYNMPKDTSSFFGRGVLLFFTILTNTLLASFEGVQLWDHRPIVEKHYRFAFYHRSTEAIASMLCDLPNKVLLTAGFNVPFYFLANMRRTPAAFFTFYLFAFTSLLTGSMLYRTIGAMSRTLTASIAPGSDFILLLVIYTGFVLPIPSMHPWLRWFGYLNPVGYAFESLMINEFDGIRFPCASFVPDGPGYNSVTSYQRTCSSTGATAGRDTVDGRSYLAATFHYYPEHLWRNLGVLIGFMVFLCCIYLLATEVLSAQRSKGDVLIFTEAQSLKAKIMDDQEAQPNEGAVPRSYNVPSTDESSHEYKGDAGSQKATFVWDDLNYSIKSKKGWLRLLDDVEGWIEPGTVTALMGESGAGKTTLLNVLANRAGVGVVGGEMVVDARFQNDGFARKVGYAQQQDLAMSTATVKETLIFNALLRQPQRYTYAEKLAYVEEVLEKLEMREFADAVVGVQGEGLNIEQRKRVTIGIELAARPELLLFLDEPTSGLDSDTAWSVCRLLRKLADAGQAILCTIHQPSGTIFEMFDKLLFLQQGRSIYFGEIGPGSRTVVEYFEREGIVDCASDASPAEWLMTVTGRSEDAALTRDWPHIWAASPERRRIKESLVERKRRLRVSASDVQLSGSRTEFASTYLQQLYQVTKRNFEQDWRTPAYLYSKLFLALGASLINGFSFYMSANSLQGVQNQIFSVFLLFTLHSSLVQLIMPQFLDRRLLYELTERPSRTYRWDIFILSNVISEIPSQTVLAIIQFITWYYPVGMYRNGLSTHALNERSGLMCLLLWSYMLFSSTFSQMVATVMPDAATGINISSLLYTLSLIFCGVLVAPGALPRFWIFMYRSTPITYFVNAMVSTGIAGVSVNCSAKEILRFDPPLGQTCGSYLKDYIGRSGGTLLNPTALQQCQLCPVSMTDNVIARIDIFYPDRWRDFGISLVYSVVNVLGALVLYWAFRLPKGARHTD</sequence>
<evidence type="ECO:0000313" key="12">
    <source>
        <dbReference type="EMBL" id="CAF9937725.1"/>
    </source>
</evidence>
<evidence type="ECO:0000256" key="9">
    <source>
        <dbReference type="SAM" id="MobiDB-lite"/>
    </source>
</evidence>
<dbReference type="Proteomes" id="UP000664521">
    <property type="component" value="Unassembled WGS sequence"/>
</dbReference>
<dbReference type="InterPro" id="IPR010929">
    <property type="entry name" value="PDR_CDR_ABC"/>
</dbReference>
<comment type="caution">
    <text evidence="12">The sequence shown here is derived from an EMBL/GenBank/DDBJ whole genome shotgun (WGS) entry which is preliminary data.</text>
</comment>
<keyword evidence="4 10" id="KW-0812">Transmembrane</keyword>
<keyword evidence="5" id="KW-0547">Nucleotide-binding</keyword>
<gene>
    <name evidence="12" type="ORF">HETSPECPRED_000633</name>
</gene>
<reference evidence="12" key="1">
    <citation type="submission" date="2021-03" db="EMBL/GenBank/DDBJ databases">
        <authorList>
            <person name="Tagirdzhanova G."/>
        </authorList>
    </citation>
    <scope>NUCLEOTIDE SEQUENCE</scope>
</reference>
<evidence type="ECO:0000256" key="4">
    <source>
        <dbReference type="ARBA" id="ARBA00022692"/>
    </source>
</evidence>
<feature type="transmembrane region" description="Helical" evidence="10">
    <location>
        <begin position="1085"/>
        <end position="1107"/>
    </location>
</feature>
<evidence type="ECO:0000256" key="7">
    <source>
        <dbReference type="ARBA" id="ARBA00022989"/>
    </source>
</evidence>
<evidence type="ECO:0000256" key="5">
    <source>
        <dbReference type="ARBA" id="ARBA00022741"/>
    </source>
</evidence>
<evidence type="ECO:0000256" key="8">
    <source>
        <dbReference type="ARBA" id="ARBA00023136"/>
    </source>
</evidence>
<dbReference type="EMBL" id="CAJPDS010000104">
    <property type="protein sequence ID" value="CAF9937725.1"/>
    <property type="molecule type" value="Genomic_DNA"/>
</dbReference>
<feature type="domain" description="ABC transporter" evidence="11">
    <location>
        <begin position="68"/>
        <end position="307"/>
    </location>
</feature>
<dbReference type="GO" id="GO:0140359">
    <property type="term" value="F:ABC-type transporter activity"/>
    <property type="evidence" value="ECO:0007669"/>
    <property type="project" value="InterPro"/>
</dbReference>
<dbReference type="Gene3D" id="3.40.50.300">
    <property type="entry name" value="P-loop containing nucleotide triphosphate hydrolases"/>
    <property type="match status" value="2"/>
</dbReference>
<evidence type="ECO:0000256" key="6">
    <source>
        <dbReference type="ARBA" id="ARBA00022840"/>
    </source>
</evidence>
<keyword evidence="8 10" id="KW-0472">Membrane</keyword>
<dbReference type="InterPro" id="IPR003593">
    <property type="entry name" value="AAA+_ATPase"/>
</dbReference>
<dbReference type="PROSITE" id="PS00211">
    <property type="entry name" value="ABC_TRANSPORTER_1"/>
    <property type="match status" value="1"/>
</dbReference>
<comment type="subcellular location">
    <subcellularLocation>
        <location evidence="1">Membrane</location>
        <topology evidence="1">Multi-pass membrane protein</topology>
    </subcellularLocation>
</comment>
<evidence type="ECO:0000259" key="11">
    <source>
        <dbReference type="PROSITE" id="PS50893"/>
    </source>
</evidence>
<keyword evidence="3" id="KW-0813">Transport</keyword>
<dbReference type="Pfam" id="PF01061">
    <property type="entry name" value="ABC2_membrane"/>
    <property type="match status" value="2"/>
</dbReference>
<dbReference type="PANTHER" id="PTHR19241">
    <property type="entry name" value="ATP-BINDING CASSETTE TRANSPORTER"/>
    <property type="match status" value="1"/>
</dbReference>
<feature type="transmembrane region" description="Helical" evidence="10">
    <location>
        <begin position="1242"/>
        <end position="1267"/>
    </location>
</feature>
<keyword evidence="6" id="KW-0067">ATP-binding</keyword>
<feature type="transmembrane region" description="Helical" evidence="10">
    <location>
        <begin position="565"/>
        <end position="586"/>
    </location>
</feature>
<feature type="transmembrane region" description="Helical" evidence="10">
    <location>
        <begin position="1273"/>
        <end position="1294"/>
    </location>
</feature>
<feature type="transmembrane region" description="Helical" evidence="10">
    <location>
        <begin position="1358"/>
        <end position="1379"/>
    </location>
</feature>
<feature type="transmembrane region" description="Helical" evidence="10">
    <location>
        <begin position="418"/>
        <end position="438"/>
    </location>
</feature>
<dbReference type="GO" id="GO:0016887">
    <property type="term" value="F:ATP hydrolysis activity"/>
    <property type="evidence" value="ECO:0007669"/>
    <property type="project" value="InterPro"/>
</dbReference>
<dbReference type="InterPro" id="IPR013525">
    <property type="entry name" value="ABC2_TM"/>
</dbReference>
<comment type="similarity">
    <text evidence="2">Belongs to the ABC transporter superfamily. ABCG family. PDR (TC 3.A.1.205) subfamily.</text>
</comment>
<protein>
    <recommendedName>
        <fullName evidence="11">ABC transporter domain-containing protein</fullName>
    </recommendedName>
</protein>
<dbReference type="InterPro" id="IPR017871">
    <property type="entry name" value="ABC_transporter-like_CS"/>
</dbReference>
<evidence type="ECO:0000256" key="3">
    <source>
        <dbReference type="ARBA" id="ARBA00022448"/>
    </source>
</evidence>
<dbReference type="SUPFAM" id="SSF52540">
    <property type="entry name" value="P-loop containing nucleoside triphosphate hydrolases"/>
    <property type="match status" value="2"/>
</dbReference>
<proteinExistence type="inferred from homology"/>
<feature type="transmembrane region" description="Helical" evidence="10">
    <location>
        <begin position="1205"/>
        <end position="1230"/>
    </location>
</feature>
<dbReference type="GO" id="GO:0016020">
    <property type="term" value="C:membrane"/>
    <property type="evidence" value="ECO:0007669"/>
    <property type="project" value="UniProtKB-SubCell"/>
</dbReference>
<evidence type="ECO:0000256" key="2">
    <source>
        <dbReference type="ARBA" id="ARBA00006012"/>
    </source>
</evidence>
<dbReference type="OrthoDB" id="245989at2759"/>
<feature type="transmembrane region" description="Helical" evidence="10">
    <location>
        <begin position="445"/>
        <end position="465"/>
    </location>
</feature>
<feature type="domain" description="ABC transporter" evidence="11">
    <location>
        <begin position="750"/>
        <end position="992"/>
    </location>
</feature>
<feature type="transmembrane region" description="Helical" evidence="10">
    <location>
        <begin position="663"/>
        <end position="684"/>
    </location>
</feature>
<feature type="transmembrane region" description="Helical" evidence="10">
    <location>
        <begin position="1161"/>
        <end position="1185"/>
    </location>
</feature>
<dbReference type="SMART" id="SM00382">
    <property type="entry name" value="AAA"/>
    <property type="match status" value="2"/>
</dbReference>
<accession>A0A8H3G8E0</accession>
<dbReference type="Pfam" id="PF00005">
    <property type="entry name" value="ABC_tran"/>
    <property type="match status" value="2"/>
</dbReference>
<organism evidence="12 13">
    <name type="scientific">Heterodermia speciosa</name>
    <dbReference type="NCBI Taxonomy" id="116794"/>
    <lineage>
        <taxon>Eukaryota</taxon>
        <taxon>Fungi</taxon>
        <taxon>Dikarya</taxon>
        <taxon>Ascomycota</taxon>
        <taxon>Pezizomycotina</taxon>
        <taxon>Lecanoromycetes</taxon>
        <taxon>OSLEUM clade</taxon>
        <taxon>Lecanoromycetidae</taxon>
        <taxon>Caliciales</taxon>
        <taxon>Physciaceae</taxon>
        <taxon>Heterodermia</taxon>
    </lineage>
</organism>
<keyword evidence="13" id="KW-1185">Reference proteome</keyword>
<evidence type="ECO:0000256" key="1">
    <source>
        <dbReference type="ARBA" id="ARBA00004141"/>
    </source>
</evidence>
<dbReference type="InterPro" id="IPR027417">
    <property type="entry name" value="P-loop_NTPase"/>
</dbReference>
<dbReference type="PROSITE" id="PS50893">
    <property type="entry name" value="ABC_TRANSPORTER_2"/>
    <property type="match status" value="2"/>
</dbReference>
<evidence type="ECO:0000313" key="13">
    <source>
        <dbReference type="Proteomes" id="UP000664521"/>
    </source>
</evidence>
<keyword evidence="7 10" id="KW-1133">Transmembrane helix</keyword>
<dbReference type="GO" id="GO:0005524">
    <property type="term" value="F:ATP binding"/>
    <property type="evidence" value="ECO:0007669"/>
    <property type="project" value="UniProtKB-KW"/>
</dbReference>
<evidence type="ECO:0000256" key="10">
    <source>
        <dbReference type="SAM" id="Phobius"/>
    </source>
</evidence>
<feature type="transmembrane region" description="Helical" evidence="10">
    <location>
        <begin position="1119"/>
        <end position="1141"/>
    </location>
</feature>